<dbReference type="STRING" id="113540.ENSSFOP00015007758"/>
<evidence type="ECO:0000259" key="7">
    <source>
        <dbReference type="PROSITE" id="PS51329"/>
    </source>
</evidence>
<evidence type="ECO:0000256" key="4">
    <source>
        <dbReference type="ARBA" id="ARBA00022990"/>
    </source>
</evidence>
<dbReference type="Gene3D" id="2.160.20.70">
    <property type="match status" value="2"/>
</dbReference>
<sequence>MRTTMEAVVGAETGSQNRNGEMDVSGAVKIPERLLRREQERQEEVERRREAMESQSVTEEKVDYFSSTFGAERAAIEALLSGVSDADSSRAAQLLEEVSSRTQQLRKFLNDSMAFLTKYECRQAQAALQRLQSSLDEKRQQVLPKKKFNFKARSAAATRTKGAPLPEKAGPLESKPDAKGGADVGIQVVDGGGNSCGFSSAHAQVLTKDPEEIHQRDVLLTHLTGCTVKLLGTPATLHIKDVRDSEVLCGPVSGSVRAIVEDCSGVSFAPFSWSYEGMDAHFEASGLDRGKNNWDKVDDFNWLAADTPSPNWSIIPEAERRTTWD</sequence>
<dbReference type="GO" id="GO:0007023">
    <property type="term" value="P:post-chaperonin tubulin folding pathway"/>
    <property type="evidence" value="ECO:0007669"/>
    <property type="project" value="InterPro"/>
</dbReference>
<dbReference type="Pfam" id="PF16752">
    <property type="entry name" value="TBCC_N"/>
    <property type="match status" value="1"/>
</dbReference>
<organism evidence="8 9">
    <name type="scientific">Scleropages formosus</name>
    <name type="common">Asian bonytongue</name>
    <name type="synonym">Osteoglossum formosum</name>
    <dbReference type="NCBI Taxonomy" id="113540"/>
    <lineage>
        <taxon>Eukaryota</taxon>
        <taxon>Metazoa</taxon>
        <taxon>Chordata</taxon>
        <taxon>Craniata</taxon>
        <taxon>Vertebrata</taxon>
        <taxon>Euteleostomi</taxon>
        <taxon>Actinopterygii</taxon>
        <taxon>Neopterygii</taxon>
        <taxon>Teleostei</taxon>
        <taxon>Osteoglossocephala</taxon>
        <taxon>Osteoglossomorpha</taxon>
        <taxon>Osteoglossiformes</taxon>
        <taxon>Osteoglossidae</taxon>
        <taxon>Scleropages</taxon>
    </lineage>
</organism>
<dbReference type="Pfam" id="PF07986">
    <property type="entry name" value="TBCC"/>
    <property type="match status" value="2"/>
</dbReference>
<dbReference type="GO" id="GO:0007021">
    <property type="term" value="P:tubulin complex assembly"/>
    <property type="evidence" value="ECO:0007669"/>
    <property type="project" value="TreeGrafter"/>
</dbReference>
<feature type="region of interest" description="Disordered" evidence="6">
    <location>
        <begin position="153"/>
        <end position="180"/>
    </location>
</feature>
<reference evidence="8 9" key="1">
    <citation type="submission" date="2015-08" db="EMBL/GenBank/DDBJ databases">
        <title>The genome of the Asian arowana (Scleropages formosus).</title>
        <authorList>
            <person name="Tan M.H."/>
            <person name="Gan H.M."/>
            <person name="Croft L.J."/>
            <person name="Austin C.M."/>
        </authorList>
    </citation>
    <scope>NUCLEOTIDE SEQUENCE [LARGE SCALE GENOMIC DNA]</scope>
    <source>
        <strain evidence="8">Aro1</strain>
    </source>
</reference>
<evidence type="ECO:0000313" key="8">
    <source>
        <dbReference type="EMBL" id="KPP64199.1"/>
    </source>
</evidence>
<comment type="subunit">
    <text evidence="5">Supercomplex made of cofactors A to E. Cofactors A and D function by capturing and stabilizing tubulin in a quasi-native conformation. Cofactor E binds to the cofactor D-tubulin complex; interaction with cofactor C then causes the release of tubulin polypeptides that are committed to the native state.</text>
</comment>
<dbReference type="PANTHER" id="PTHR15139">
    <property type="entry name" value="TUBULIN FOLDING COFACTOR C"/>
    <property type="match status" value="1"/>
</dbReference>
<proteinExistence type="inferred from homology"/>
<dbReference type="InterPro" id="IPR016098">
    <property type="entry name" value="CAP/MinC_C"/>
</dbReference>
<evidence type="ECO:0000313" key="9">
    <source>
        <dbReference type="Proteomes" id="UP000034805"/>
    </source>
</evidence>
<dbReference type="FunFam" id="1.20.58.1250:FF:000001">
    <property type="entry name" value="Tubulin-specific chaperone C"/>
    <property type="match status" value="1"/>
</dbReference>
<dbReference type="Proteomes" id="UP000034805">
    <property type="component" value="Unassembled WGS sequence"/>
</dbReference>
<dbReference type="InterPro" id="IPR027684">
    <property type="entry name" value="TBCC"/>
</dbReference>
<evidence type="ECO:0000256" key="6">
    <source>
        <dbReference type="SAM" id="MobiDB-lite"/>
    </source>
</evidence>
<name>A0A0P7WKD1_SCLFO</name>
<evidence type="ECO:0000256" key="1">
    <source>
        <dbReference type="ARBA" id="ARBA00004496"/>
    </source>
</evidence>
<dbReference type="InterPro" id="IPR012945">
    <property type="entry name" value="Tubulin-bd_cofactor_C_dom"/>
</dbReference>
<evidence type="ECO:0000256" key="2">
    <source>
        <dbReference type="ARBA" id="ARBA00008848"/>
    </source>
</evidence>
<feature type="domain" description="C-CAP/cofactor C-like" evidence="7">
    <location>
        <begin position="176"/>
        <end position="302"/>
    </location>
</feature>
<dbReference type="Gene3D" id="1.20.58.1250">
    <property type="entry name" value="Tubulin Binding Cofactor C, N-terminal domain"/>
    <property type="match status" value="1"/>
</dbReference>
<dbReference type="PROSITE" id="PS51329">
    <property type="entry name" value="C_CAP_COFACTOR_C"/>
    <property type="match status" value="1"/>
</dbReference>
<protein>
    <submittedName>
        <fullName evidence="8">Tubulin-specific chaperone C-like</fullName>
    </submittedName>
</protein>
<feature type="region of interest" description="Disordered" evidence="6">
    <location>
        <begin position="1"/>
        <end position="24"/>
    </location>
</feature>
<gene>
    <name evidence="8" type="ORF">Z043_117486</name>
</gene>
<accession>A0A0P7WKD1</accession>
<evidence type="ECO:0000256" key="3">
    <source>
        <dbReference type="ARBA" id="ARBA00022490"/>
    </source>
</evidence>
<dbReference type="PANTHER" id="PTHR15139:SF0">
    <property type="entry name" value="TUBULIN-SPECIFIC CHAPERONE C"/>
    <property type="match status" value="1"/>
</dbReference>
<dbReference type="InterPro" id="IPR038397">
    <property type="entry name" value="TBCC_N_sf"/>
</dbReference>
<dbReference type="AlphaFoldDB" id="A0A0P7WKD1"/>
<comment type="similarity">
    <text evidence="2">Belongs to the TBCC family.</text>
</comment>
<keyword evidence="4" id="KW-0007">Acetylation</keyword>
<dbReference type="InterPro" id="IPR017901">
    <property type="entry name" value="C-CAP_CF_C-like"/>
</dbReference>
<comment type="caution">
    <text evidence="8">The sequence shown here is derived from an EMBL/GenBank/DDBJ whole genome shotgun (WGS) entry which is preliminary data.</text>
</comment>
<dbReference type="GO" id="GO:0015631">
    <property type="term" value="F:tubulin binding"/>
    <property type="evidence" value="ECO:0007669"/>
    <property type="project" value="InterPro"/>
</dbReference>
<dbReference type="EMBL" id="JARO02007233">
    <property type="protein sequence ID" value="KPP64199.1"/>
    <property type="molecule type" value="Genomic_DNA"/>
</dbReference>
<evidence type="ECO:0000256" key="5">
    <source>
        <dbReference type="ARBA" id="ARBA00026055"/>
    </source>
</evidence>
<keyword evidence="3" id="KW-0963">Cytoplasm</keyword>
<comment type="subcellular location">
    <subcellularLocation>
        <location evidence="1">Cytoplasm</location>
    </subcellularLocation>
</comment>
<dbReference type="InterPro" id="IPR031925">
    <property type="entry name" value="TBCC_N"/>
</dbReference>
<dbReference type="GO" id="GO:0005737">
    <property type="term" value="C:cytoplasm"/>
    <property type="evidence" value="ECO:0007669"/>
    <property type="project" value="UniProtKB-SubCell"/>
</dbReference>